<keyword evidence="4" id="KW-0396">Initiation factor</keyword>
<dbReference type="GO" id="GO:0000049">
    <property type="term" value="F:tRNA binding"/>
    <property type="evidence" value="ECO:0007669"/>
    <property type="project" value="TreeGrafter"/>
</dbReference>
<organism evidence="11 12">
    <name type="scientific">Ridgeia piscesae</name>
    <name type="common">Tubeworm</name>
    <dbReference type="NCBI Taxonomy" id="27915"/>
    <lineage>
        <taxon>Eukaryota</taxon>
        <taxon>Metazoa</taxon>
        <taxon>Spiralia</taxon>
        <taxon>Lophotrochozoa</taxon>
        <taxon>Annelida</taxon>
        <taxon>Polychaeta</taxon>
        <taxon>Sedentaria</taxon>
        <taxon>Canalipalpata</taxon>
        <taxon>Sabellida</taxon>
        <taxon>Siboglinidae</taxon>
        <taxon>Ridgeia</taxon>
    </lineage>
</organism>
<accession>A0AAD9P5K5</accession>
<dbReference type="GO" id="GO:0006417">
    <property type="term" value="P:regulation of translation"/>
    <property type="evidence" value="ECO:0007669"/>
    <property type="project" value="UniProtKB-KW"/>
</dbReference>
<keyword evidence="5" id="KW-0853">WD repeat</keyword>
<evidence type="ECO:0000256" key="3">
    <source>
        <dbReference type="ARBA" id="ARBA00013819"/>
    </source>
</evidence>
<dbReference type="GO" id="GO:0003743">
    <property type="term" value="F:translation initiation factor activity"/>
    <property type="evidence" value="ECO:0007669"/>
    <property type="project" value="UniProtKB-KW"/>
</dbReference>
<dbReference type="Proteomes" id="UP001209878">
    <property type="component" value="Unassembled WGS sequence"/>
</dbReference>
<proteinExistence type="inferred from homology"/>
<keyword evidence="6" id="KW-0677">Repeat</keyword>
<sequence length="493" mass="55648">MTCIAFRGQTGVWLNSGPPDFETMALGDFREVKDGCKAMAFSADGNLFAFGDDRKVSVIDMHTSATIMEAENTYAHGLKFSSRGNILAVWESLAGAPNLHFYNVATKKRISSIVQKRQNLWSPQWSADEQLAAVRVGTEIHFFENGRYEQVAKKFVVLKVVDFLLPQKAAAPYRIAINVAGARGQLPHVRIFEYPKFGNMLMTQSFTWADKVEMKWNNAGTALLVLTAIKEGETHVYLMNLSRASTEVNVSTDGPVYCVEWSPNSEEFCVLYGYMPTSATLYNMQCEPIFDFGTGPRHFIYFNPQGSILCFVGFGNLHGSMEVWNMHSKQVISRLRDSDVTHFEWCPDGVHMITSKLSPQIKVSNGFKVWHCGTGKMMHQWCPGHDTEVWRVSWQSASADIFPDPIGKPLPAPTQFQTKTRNDSRVTPDTTCSGDTVTDEHERLKKVRNLKKKLQQIEKLKQQQAAGKTLELNQREKLSREEEVLDELAQLQL</sequence>
<evidence type="ECO:0000256" key="6">
    <source>
        <dbReference type="ARBA" id="ARBA00022737"/>
    </source>
</evidence>
<evidence type="ECO:0000313" key="12">
    <source>
        <dbReference type="Proteomes" id="UP001209878"/>
    </source>
</evidence>
<feature type="domain" description="Translation initiation factor beta propellor-like" evidence="10">
    <location>
        <begin position="205"/>
        <end position="380"/>
    </location>
</feature>
<dbReference type="GO" id="GO:0003729">
    <property type="term" value="F:mRNA binding"/>
    <property type="evidence" value="ECO:0007669"/>
    <property type="project" value="TreeGrafter"/>
</dbReference>
<evidence type="ECO:0000256" key="5">
    <source>
        <dbReference type="ARBA" id="ARBA00022574"/>
    </source>
</evidence>
<dbReference type="EMBL" id="JAODUO010000128">
    <property type="protein sequence ID" value="KAK2188573.1"/>
    <property type="molecule type" value="Genomic_DNA"/>
</dbReference>
<dbReference type="AlphaFoldDB" id="A0AAD9P5K5"/>
<evidence type="ECO:0000256" key="7">
    <source>
        <dbReference type="ARBA" id="ARBA00022845"/>
    </source>
</evidence>
<evidence type="ECO:0000313" key="11">
    <source>
        <dbReference type="EMBL" id="KAK2188573.1"/>
    </source>
</evidence>
<comment type="function">
    <text evidence="1">Functions in the early steps of protein synthesis of a small number of specific mRNAs. Acts by directing the binding of methionyl-tRNAi to 40S ribosomal subunits. In contrast to the eIF-2 complex, it binds methionyl-tRNAi to 40S subunits in a codon-dependent manner, whereas the eIF-2 complex binds methionyl-tRNAi to 40S subunits in a GTP-dependent manner.</text>
</comment>
<dbReference type="GO" id="GO:0043022">
    <property type="term" value="F:ribosome binding"/>
    <property type="evidence" value="ECO:0007669"/>
    <property type="project" value="TreeGrafter"/>
</dbReference>
<keyword evidence="7" id="KW-0810">Translation regulation</keyword>
<gene>
    <name evidence="11" type="ORF">NP493_128g03021</name>
</gene>
<dbReference type="PANTHER" id="PTHR13227">
    <property type="entry name" value="EUKARYOTIC TRANSLATION INITIATION FACTOR 2A"/>
    <property type="match status" value="1"/>
</dbReference>
<dbReference type="GO" id="GO:0022627">
    <property type="term" value="C:cytosolic small ribosomal subunit"/>
    <property type="evidence" value="ECO:0007669"/>
    <property type="project" value="TreeGrafter"/>
</dbReference>
<feature type="region of interest" description="Disordered" evidence="9">
    <location>
        <begin position="406"/>
        <end position="436"/>
    </location>
</feature>
<dbReference type="InterPro" id="IPR015943">
    <property type="entry name" value="WD40/YVTN_repeat-like_dom_sf"/>
</dbReference>
<dbReference type="SUPFAM" id="SSF82171">
    <property type="entry name" value="DPP6 N-terminal domain-like"/>
    <property type="match status" value="1"/>
</dbReference>
<protein>
    <recommendedName>
        <fullName evidence="3">Eukaryotic translation initiation factor 2A</fullName>
    </recommendedName>
</protein>
<dbReference type="InterPro" id="IPR011387">
    <property type="entry name" value="TIF2A"/>
</dbReference>
<comment type="similarity">
    <text evidence="2">Belongs to the WD repeat EIF2A family.</text>
</comment>
<reference evidence="11" key="1">
    <citation type="journal article" date="2023" name="Mol. Biol. Evol.">
        <title>Third-Generation Sequencing Reveals the Adaptive Role of the Epigenome in Three Deep-Sea Polychaetes.</title>
        <authorList>
            <person name="Perez M."/>
            <person name="Aroh O."/>
            <person name="Sun Y."/>
            <person name="Lan Y."/>
            <person name="Juniper S.K."/>
            <person name="Young C.R."/>
            <person name="Angers B."/>
            <person name="Qian P.Y."/>
        </authorList>
    </citation>
    <scope>NUCLEOTIDE SEQUENCE</scope>
    <source>
        <strain evidence="11">R07B-5</strain>
    </source>
</reference>
<evidence type="ECO:0000259" key="10">
    <source>
        <dbReference type="Pfam" id="PF08662"/>
    </source>
</evidence>
<dbReference type="Pfam" id="PF08662">
    <property type="entry name" value="eIF2A"/>
    <property type="match status" value="1"/>
</dbReference>
<keyword evidence="12" id="KW-1185">Reference proteome</keyword>
<evidence type="ECO:0000256" key="9">
    <source>
        <dbReference type="SAM" id="MobiDB-lite"/>
    </source>
</evidence>
<dbReference type="Gene3D" id="2.130.10.10">
    <property type="entry name" value="YVTN repeat-like/Quinoprotein amine dehydrogenase"/>
    <property type="match status" value="2"/>
</dbReference>
<dbReference type="PANTHER" id="PTHR13227:SF0">
    <property type="entry name" value="EUKARYOTIC TRANSLATION INITIATION FACTOR 2A"/>
    <property type="match status" value="1"/>
</dbReference>
<evidence type="ECO:0000256" key="1">
    <source>
        <dbReference type="ARBA" id="ARBA00003993"/>
    </source>
</evidence>
<feature type="compositionally biased region" description="Polar residues" evidence="9">
    <location>
        <begin position="427"/>
        <end position="436"/>
    </location>
</feature>
<keyword evidence="8" id="KW-0648">Protein biosynthesis</keyword>
<evidence type="ECO:0000256" key="8">
    <source>
        <dbReference type="ARBA" id="ARBA00022917"/>
    </source>
</evidence>
<dbReference type="InterPro" id="IPR013979">
    <property type="entry name" value="TIF_beta_prop-like"/>
</dbReference>
<evidence type="ECO:0000256" key="4">
    <source>
        <dbReference type="ARBA" id="ARBA00022540"/>
    </source>
</evidence>
<name>A0AAD9P5K5_RIDPI</name>
<evidence type="ECO:0000256" key="2">
    <source>
        <dbReference type="ARBA" id="ARBA00009573"/>
    </source>
</evidence>
<comment type="caution">
    <text evidence="11">The sequence shown here is derived from an EMBL/GenBank/DDBJ whole genome shotgun (WGS) entry which is preliminary data.</text>
</comment>